<dbReference type="GO" id="GO:0008270">
    <property type="term" value="F:zinc ion binding"/>
    <property type="evidence" value="ECO:0007669"/>
    <property type="project" value="UniProtKB-UniRule"/>
</dbReference>
<dbReference type="Pfam" id="PF10410">
    <property type="entry name" value="DnaB_bind"/>
    <property type="match status" value="1"/>
</dbReference>
<dbReference type="NCBIfam" id="TIGR01391">
    <property type="entry name" value="dnaG"/>
    <property type="match status" value="1"/>
</dbReference>
<dbReference type="Gene3D" id="3.90.580.10">
    <property type="entry name" value="Zinc finger, CHC2-type domain"/>
    <property type="match status" value="1"/>
</dbReference>
<sequence length="592" mass="68576">MKISSSDLEKIKENNSIYDVVSSYLSLKNKGRNFSANCPFHQERTPSFFVYPDSNSFYCFGCNTGGDVITFIRLIENLDYVEAVAFLAKRAGISIEENKDFYNFEPKKNIIYEINRKSAVFFHSNLFKEKNKPALDYLISRKLEINTVKHFGIGCAFGHSRFELINYLKSQNYKESDILAADLAYKTRNNNIIDKFFNRIIFPIIDLNGNVIGFGGRSVNENNGAKYINTSDTIVFKKSKNLYSLNFAKKSRDKQVILTEGYMDVISLYQAGFTNAVASLGTALTSEHANLIIKYFENIYISYDSDEAGKKATRRAIEIFKKYDISTKIVSIQKFKDPDDLVNKSGSKSNFLFKKFIENSQNDVWYIISEIRNKFNIENYEEKIKFLNEVSKVISKIDNTIDRDIYTLKICAETGINKQAFENQIKKLIKKRNKLSNINKLDKTKEIFKQKPNYNNKSKYFRIYYIEKILLSCIIKYGACLWDVFSSLKVSDFASDFAKSVFGRILELKENNEKIDIINVSKNFDFKQNNELARVFGIFSDSTFSKDEVVNYVKILKMEGRYIELQKCSSDISDIRKYINILKSDKNKFIDI</sequence>
<dbReference type="Gene3D" id="3.90.980.10">
    <property type="entry name" value="DNA primase, catalytic core, N-terminal domain"/>
    <property type="match status" value="1"/>
</dbReference>
<evidence type="ECO:0000256" key="12">
    <source>
        <dbReference type="HAMAP-Rule" id="MF_00974"/>
    </source>
</evidence>
<dbReference type="InterPro" id="IPR013264">
    <property type="entry name" value="DNAG_N"/>
</dbReference>
<name>A0AA48HUM1_9FIRM</name>
<dbReference type="GO" id="GO:1990077">
    <property type="term" value="C:primosome complex"/>
    <property type="evidence" value="ECO:0007669"/>
    <property type="project" value="UniProtKB-KW"/>
</dbReference>
<evidence type="ECO:0000256" key="5">
    <source>
        <dbReference type="ARBA" id="ARBA00022705"/>
    </source>
</evidence>
<dbReference type="PANTHER" id="PTHR30313">
    <property type="entry name" value="DNA PRIMASE"/>
    <property type="match status" value="1"/>
</dbReference>
<dbReference type="SUPFAM" id="SSF56731">
    <property type="entry name" value="DNA primase core"/>
    <property type="match status" value="1"/>
</dbReference>
<dbReference type="InterPro" id="IPR016136">
    <property type="entry name" value="DNA_helicase_N/primase_C"/>
</dbReference>
<keyword evidence="5 12" id="KW-0235">DNA replication</keyword>
<dbReference type="GO" id="GO:0003899">
    <property type="term" value="F:DNA-directed RNA polymerase activity"/>
    <property type="evidence" value="ECO:0007669"/>
    <property type="project" value="UniProtKB-UniRule"/>
</dbReference>
<evidence type="ECO:0000256" key="11">
    <source>
        <dbReference type="ARBA" id="ARBA00023163"/>
    </source>
</evidence>
<evidence type="ECO:0000256" key="4">
    <source>
        <dbReference type="ARBA" id="ARBA00022695"/>
    </source>
</evidence>
<evidence type="ECO:0000256" key="6">
    <source>
        <dbReference type="ARBA" id="ARBA00022723"/>
    </source>
</evidence>
<dbReference type="Pfam" id="PF13155">
    <property type="entry name" value="Toprim_2"/>
    <property type="match status" value="1"/>
</dbReference>
<dbReference type="InterPro" id="IPR019475">
    <property type="entry name" value="DNA_primase_DnaB-bd"/>
</dbReference>
<dbReference type="InterPro" id="IPR050219">
    <property type="entry name" value="DnaG_primase"/>
</dbReference>
<comment type="cofactor">
    <cofactor evidence="12 13 14">
        <name>Zn(2+)</name>
        <dbReference type="ChEBI" id="CHEBI:29105"/>
    </cofactor>
    <text evidence="12 13 14">Binds 1 zinc ion per monomer.</text>
</comment>
<protein>
    <recommendedName>
        <fullName evidence="12 13">DNA primase</fullName>
        <ecNumber evidence="12">2.7.7.101</ecNumber>
    </recommendedName>
</protein>
<feature type="zinc finger region" description="CHC2-type" evidence="12 14">
    <location>
        <begin position="38"/>
        <end position="62"/>
    </location>
</feature>
<keyword evidence="1 12" id="KW-0240">DNA-directed RNA polymerase</keyword>
<dbReference type="InterPro" id="IPR002694">
    <property type="entry name" value="Znf_CHC2"/>
</dbReference>
<accession>A0AA48HUM1</accession>
<gene>
    <name evidence="12" type="primary">dnaG</name>
    <name evidence="16" type="ORF">CfP315_0177</name>
</gene>
<evidence type="ECO:0000256" key="7">
    <source>
        <dbReference type="ARBA" id="ARBA00022771"/>
    </source>
</evidence>
<keyword evidence="11 12" id="KW-0804">Transcription</keyword>
<dbReference type="InterPro" id="IPR006171">
    <property type="entry name" value="TOPRIM_dom"/>
</dbReference>
<evidence type="ECO:0000256" key="9">
    <source>
        <dbReference type="ARBA" id="ARBA00022842"/>
    </source>
</evidence>
<comment type="domain">
    <text evidence="12">Contains an N-terminal zinc-binding domain, a central core domain that contains the primase activity, and a C-terminal DnaB-binding domain.</text>
</comment>
<dbReference type="SMART" id="SM00400">
    <property type="entry name" value="ZnF_CHCC"/>
    <property type="match status" value="1"/>
</dbReference>
<dbReference type="PANTHER" id="PTHR30313:SF2">
    <property type="entry name" value="DNA PRIMASE"/>
    <property type="match status" value="1"/>
</dbReference>
<evidence type="ECO:0000313" key="16">
    <source>
        <dbReference type="EMBL" id="BED91666.1"/>
    </source>
</evidence>
<keyword evidence="6 12" id="KW-0479">Metal-binding</keyword>
<dbReference type="SUPFAM" id="SSF57783">
    <property type="entry name" value="Zinc beta-ribbon"/>
    <property type="match status" value="1"/>
</dbReference>
<dbReference type="GO" id="GO:0005524">
    <property type="term" value="F:ATP binding"/>
    <property type="evidence" value="ECO:0007669"/>
    <property type="project" value="InterPro"/>
</dbReference>
<evidence type="ECO:0000259" key="15">
    <source>
        <dbReference type="PROSITE" id="PS50880"/>
    </source>
</evidence>
<dbReference type="Pfam" id="PF00772">
    <property type="entry name" value="DnaB"/>
    <property type="match status" value="1"/>
</dbReference>
<keyword evidence="4 12" id="KW-0548">Nucleotidyltransferase</keyword>
<comment type="similarity">
    <text evidence="12 13">Belongs to the DnaG primase family.</text>
</comment>
<comment type="subunit">
    <text evidence="12">Monomer. Interacts with DnaB.</text>
</comment>
<dbReference type="EC" id="2.7.7.101" evidence="12"/>
<dbReference type="Proteomes" id="UP001337580">
    <property type="component" value="Chromosome"/>
</dbReference>
<dbReference type="GO" id="GO:0000428">
    <property type="term" value="C:DNA-directed RNA polymerase complex"/>
    <property type="evidence" value="ECO:0007669"/>
    <property type="project" value="UniProtKB-KW"/>
</dbReference>
<keyword evidence="2 12" id="KW-0639">Primosome</keyword>
<keyword evidence="9" id="KW-0460">Magnesium</keyword>
<dbReference type="InterPro" id="IPR030846">
    <property type="entry name" value="DnaG_bac"/>
</dbReference>
<reference evidence="16" key="1">
    <citation type="journal article" date="2023" name="ISME J.">
        <title>Emergence of putative energy parasites within Clostridia revealed by genome analysis of a novel endosymbiotic clade.</title>
        <authorList>
            <person name="Takahashi K."/>
            <person name="Kuwahara H."/>
            <person name="Horikawa Y."/>
            <person name="Izawa K."/>
            <person name="Kato D."/>
            <person name="Inagaki T."/>
            <person name="Yuki M."/>
            <person name="Ohkuma M."/>
            <person name="Hongoh Y."/>
        </authorList>
    </citation>
    <scope>NUCLEOTIDE SEQUENCE</scope>
    <source>
        <strain evidence="16">CfP3-15</strain>
    </source>
</reference>
<keyword evidence="8 12" id="KW-0862">Zinc</keyword>
<dbReference type="GO" id="GO:0005737">
    <property type="term" value="C:cytoplasm"/>
    <property type="evidence" value="ECO:0007669"/>
    <property type="project" value="TreeGrafter"/>
</dbReference>
<dbReference type="GO" id="GO:0003677">
    <property type="term" value="F:DNA binding"/>
    <property type="evidence" value="ECO:0007669"/>
    <property type="project" value="UniProtKB-KW"/>
</dbReference>
<dbReference type="CDD" id="cd03364">
    <property type="entry name" value="TOPRIM_DnaG_primases"/>
    <property type="match status" value="1"/>
</dbReference>
<dbReference type="InterPro" id="IPR036977">
    <property type="entry name" value="DNA_primase_Znf_CHC2"/>
</dbReference>
<keyword evidence="7 12" id="KW-0863">Zinc-finger</keyword>
<dbReference type="InterPro" id="IPR006295">
    <property type="entry name" value="DNA_primase_DnaG"/>
</dbReference>
<dbReference type="PIRSF" id="PIRSF002811">
    <property type="entry name" value="DnaG"/>
    <property type="match status" value="1"/>
</dbReference>
<comment type="function">
    <text evidence="12 13">RNA polymerase that catalyzes the synthesis of short RNA molecules used as primers for DNA polymerase during DNA replication.</text>
</comment>
<dbReference type="Pfam" id="PF08275">
    <property type="entry name" value="DNAG_N"/>
    <property type="match status" value="1"/>
</dbReference>
<organism evidence="16">
    <name type="scientific">Candidatus Improbicoccus pseudotrichonymphae</name>
    <dbReference type="NCBI Taxonomy" id="3033792"/>
    <lineage>
        <taxon>Bacteria</taxon>
        <taxon>Bacillati</taxon>
        <taxon>Bacillota</taxon>
        <taxon>Clostridia</taxon>
        <taxon>Candidatus Improbicoccus</taxon>
    </lineage>
</organism>
<evidence type="ECO:0000256" key="14">
    <source>
        <dbReference type="PIRSR" id="PIRSR002811-1"/>
    </source>
</evidence>
<dbReference type="SUPFAM" id="SSF48024">
    <property type="entry name" value="N-terminal domain of DnaB helicase"/>
    <property type="match status" value="1"/>
</dbReference>
<evidence type="ECO:0000256" key="1">
    <source>
        <dbReference type="ARBA" id="ARBA00022478"/>
    </source>
</evidence>
<dbReference type="SMART" id="SM00493">
    <property type="entry name" value="TOPRIM"/>
    <property type="match status" value="1"/>
</dbReference>
<dbReference type="GO" id="GO:0006269">
    <property type="term" value="P:DNA replication, synthesis of primer"/>
    <property type="evidence" value="ECO:0007669"/>
    <property type="project" value="UniProtKB-UniRule"/>
</dbReference>
<evidence type="ECO:0000256" key="8">
    <source>
        <dbReference type="ARBA" id="ARBA00022833"/>
    </source>
</evidence>
<proteinExistence type="inferred from homology"/>
<dbReference type="InterPro" id="IPR034151">
    <property type="entry name" value="TOPRIM_DnaG_bac"/>
</dbReference>
<dbReference type="HAMAP" id="MF_00974">
    <property type="entry name" value="DNA_primase_DnaG"/>
    <property type="match status" value="1"/>
</dbReference>
<evidence type="ECO:0000256" key="2">
    <source>
        <dbReference type="ARBA" id="ARBA00022515"/>
    </source>
</evidence>
<dbReference type="Pfam" id="PF01807">
    <property type="entry name" value="Zn_ribbon_DnaG"/>
    <property type="match status" value="1"/>
</dbReference>
<dbReference type="PROSITE" id="PS50880">
    <property type="entry name" value="TOPRIM"/>
    <property type="match status" value="1"/>
</dbReference>
<dbReference type="Gene3D" id="3.40.1360.10">
    <property type="match status" value="1"/>
</dbReference>
<dbReference type="EMBL" id="AP027924">
    <property type="protein sequence ID" value="BED91666.1"/>
    <property type="molecule type" value="Genomic_DNA"/>
</dbReference>
<dbReference type="GO" id="GO:0003678">
    <property type="term" value="F:DNA helicase activity"/>
    <property type="evidence" value="ECO:0007669"/>
    <property type="project" value="InterPro"/>
</dbReference>
<dbReference type="InterPro" id="IPR007693">
    <property type="entry name" value="DNA_helicase_DnaB-like_N"/>
</dbReference>
<dbReference type="InterPro" id="IPR036185">
    <property type="entry name" value="DNA_heli_DnaB-like_N_sf"/>
</dbReference>
<evidence type="ECO:0000256" key="3">
    <source>
        <dbReference type="ARBA" id="ARBA00022679"/>
    </source>
</evidence>
<dbReference type="KEGG" id="ips:CfP315_0177"/>
<dbReference type="FunFam" id="3.90.580.10:FF:000001">
    <property type="entry name" value="DNA primase"/>
    <property type="match status" value="1"/>
</dbReference>
<keyword evidence="10 12" id="KW-0238">DNA-binding</keyword>
<feature type="domain" description="Toprim" evidence="15">
    <location>
        <begin position="254"/>
        <end position="335"/>
    </location>
</feature>
<dbReference type="AlphaFoldDB" id="A0AA48HUM1"/>
<dbReference type="Gene3D" id="1.10.860.10">
    <property type="entry name" value="DNAb Helicase, Chain A"/>
    <property type="match status" value="1"/>
</dbReference>
<comment type="catalytic activity">
    <reaction evidence="12">
        <text>ssDNA + n NTP = ssDNA/pppN(pN)n-1 hybrid + (n-1) diphosphate.</text>
        <dbReference type="EC" id="2.7.7.101"/>
    </reaction>
</comment>
<keyword evidence="3 12" id="KW-0808">Transferase</keyword>
<evidence type="ECO:0000256" key="13">
    <source>
        <dbReference type="PIRNR" id="PIRNR002811"/>
    </source>
</evidence>
<dbReference type="InterPro" id="IPR037068">
    <property type="entry name" value="DNA_primase_core_N_sf"/>
</dbReference>
<evidence type="ECO:0000256" key="10">
    <source>
        <dbReference type="ARBA" id="ARBA00023125"/>
    </source>
</evidence>